<protein>
    <submittedName>
        <fullName evidence="2">Uncharacterized protein</fullName>
    </submittedName>
</protein>
<evidence type="ECO:0000313" key="2">
    <source>
        <dbReference type="EMBL" id="OXU16730.1"/>
    </source>
</evidence>
<keyword evidence="3" id="KW-1185">Reference proteome</keyword>
<dbReference type="STRING" id="543379.A0A232EEF0"/>
<dbReference type="OrthoDB" id="7697635at2759"/>
<evidence type="ECO:0000313" key="3">
    <source>
        <dbReference type="Proteomes" id="UP000215335"/>
    </source>
</evidence>
<evidence type="ECO:0000256" key="1">
    <source>
        <dbReference type="SAM" id="MobiDB-lite"/>
    </source>
</evidence>
<reference evidence="2 3" key="1">
    <citation type="journal article" date="2017" name="Curr. Biol.">
        <title>The Evolution of Venom by Co-option of Single-Copy Genes.</title>
        <authorList>
            <person name="Martinson E.O."/>
            <person name="Mrinalini"/>
            <person name="Kelkar Y.D."/>
            <person name="Chang C.H."/>
            <person name="Werren J.H."/>
        </authorList>
    </citation>
    <scope>NUCLEOTIDE SEQUENCE [LARGE SCALE GENOMIC DNA]</scope>
    <source>
        <strain evidence="2 3">Alberta</strain>
        <tissue evidence="2">Whole body</tissue>
    </source>
</reference>
<dbReference type="AlphaFoldDB" id="A0A232EEF0"/>
<comment type="caution">
    <text evidence="2">The sequence shown here is derived from an EMBL/GenBank/DDBJ whole genome shotgun (WGS) entry which is preliminary data.</text>
</comment>
<name>A0A232EEF0_9HYME</name>
<gene>
    <name evidence="2" type="ORF">TSAR_015286</name>
</gene>
<organism evidence="2 3">
    <name type="scientific">Trichomalopsis sarcophagae</name>
    <dbReference type="NCBI Taxonomy" id="543379"/>
    <lineage>
        <taxon>Eukaryota</taxon>
        <taxon>Metazoa</taxon>
        <taxon>Ecdysozoa</taxon>
        <taxon>Arthropoda</taxon>
        <taxon>Hexapoda</taxon>
        <taxon>Insecta</taxon>
        <taxon>Pterygota</taxon>
        <taxon>Neoptera</taxon>
        <taxon>Endopterygota</taxon>
        <taxon>Hymenoptera</taxon>
        <taxon>Apocrita</taxon>
        <taxon>Proctotrupomorpha</taxon>
        <taxon>Chalcidoidea</taxon>
        <taxon>Pteromalidae</taxon>
        <taxon>Pteromalinae</taxon>
        <taxon>Trichomalopsis</taxon>
    </lineage>
</organism>
<accession>A0A232EEF0</accession>
<dbReference type="EMBL" id="NNAY01005357">
    <property type="protein sequence ID" value="OXU16730.1"/>
    <property type="molecule type" value="Genomic_DNA"/>
</dbReference>
<sequence length="251" mass="29911">MGMGLNNNTPGYLWRREAGRHSLEIETRKRASKYLLHVLGMGKETRPRICLKEELREILNKNQSKWGGELERAMEEVGDQTLIKLMYECKNEEELAEIKDRLERGLRIKLEQEIQRDWEKIEKSNYCPDYKNWKEDLGKERYWENKEISGFVKEQWARMRCGNIGREKCKGFLDSKCRSCIEARKEIEEELKKEVDEKKSGEEGENMRELGKILKRKPNEKISIYAYQFEKTARERDNKRKENAGKRGRKG</sequence>
<proteinExistence type="predicted"/>
<dbReference type="Proteomes" id="UP000215335">
    <property type="component" value="Unassembled WGS sequence"/>
</dbReference>
<feature type="region of interest" description="Disordered" evidence="1">
    <location>
        <begin position="192"/>
        <end position="212"/>
    </location>
</feature>